<reference evidence="2" key="1">
    <citation type="submission" date="2020-11" db="EMBL/GenBank/DDBJ databases">
        <title>Isolation and identification of active actinomycetes.</title>
        <authorList>
            <person name="Yu B."/>
        </authorList>
    </citation>
    <scope>NUCLEOTIDE SEQUENCE</scope>
    <source>
        <strain evidence="2">NEAU-YB345</strain>
    </source>
</reference>
<dbReference type="Proteomes" id="UP000657385">
    <property type="component" value="Unassembled WGS sequence"/>
</dbReference>
<evidence type="ECO:0008006" key="4">
    <source>
        <dbReference type="Google" id="ProtNLM"/>
    </source>
</evidence>
<comment type="caution">
    <text evidence="2">The sequence shown here is derived from an EMBL/GenBank/DDBJ whole genome shotgun (WGS) entry which is preliminary data.</text>
</comment>
<sequence length="177" mass="18216">MEELLDRLASSADRTAAATAEQLVRALMDLYGAGLARAVELLSGRSGSPLDALLDDEVTAGLLVLHDLHPDDVPARVRRALRAADAGEWEIDSLDAETGALTLRQKASDSASGGSGGGCGCGSSTTDGVRVRVRAALAGFAPEVTQVDLLAAEPARREPPLLQIGLRPGAAAPVEAR</sequence>
<protein>
    <recommendedName>
        <fullName evidence="4">NifU family protein</fullName>
    </recommendedName>
</protein>
<evidence type="ECO:0000256" key="1">
    <source>
        <dbReference type="SAM" id="MobiDB-lite"/>
    </source>
</evidence>
<evidence type="ECO:0000313" key="2">
    <source>
        <dbReference type="EMBL" id="MBF9068797.1"/>
    </source>
</evidence>
<feature type="region of interest" description="Disordered" evidence="1">
    <location>
        <begin position="158"/>
        <end position="177"/>
    </location>
</feature>
<organism evidence="2 3">
    <name type="scientific">Streptacidiphilus fuscans</name>
    <dbReference type="NCBI Taxonomy" id="2789292"/>
    <lineage>
        <taxon>Bacteria</taxon>
        <taxon>Bacillati</taxon>
        <taxon>Actinomycetota</taxon>
        <taxon>Actinomycetes</taxon>
        <taxon>Kitasatosporales</taxon>
        <taxon>Streptomycetaceae</taxon>
        <taxon>Streptacidiphilus</taxon>
    </lineage>
</organism>
<evidence type="ECO:0000313" key="3">
    <source>
        <dbReference type="Proteomes" id="UP000657385"/>
    </source>
</evidence>
<dbReference type="EMBL" id="JADPRT010000004">
    <property type="protein sequence ID" value="MBF9068797.1"/>
    <property type="molecule type" value="Genomic_DNA"/>
</dbReference>
<gene>
    <name evidence="2" type="ORF">I2501_12260</name>
</gene>
<proteinExistence type="predicted"/>
<dbReference type="AlphaFoldDB" id="A0A931B3T4"/>
<keyword evidence="3" id="KW-1185">Reference proteome</keyword>
<accession>A0A931B3T4</accession>
<name>A0A931B3T4_9ACTN</name>